<organism evidence="2 3">
    <name type="scientific">Diplodia corticola</name>
    <dbReference type="NCBI Taxonomy" id="236234"/>
    <lineage>
        <taxon>Eukaryota</taxon>
        <taxon>Fungi</taxon>
        <taxon>Dikarya</taxon>
        <taxon>Ascomycota</taxon>
        <taxon>Pezizomycotina</taxon>
        <taxon>Dothideomycetes</taxon>
        <taxon>Dothideomycetes incertae sedis</taxon>
        <taxon>Botryosphaeriales</taxon>
        <taxon>Botryosphaeriaceae</taxon>
        <taxon>Diplodia</taxon>
    </lineage>
</organism>
<dbReference type="SUPFAM" id="SSF51905">
    <property type="entry name" value="FAD/NAD(P)-binding domain"/>
    <property type="match status" value="1"/>
</dbReference>
<sequence length="593" mass="64733">MTVKPAPPLVEERLATFTRAAALHSNRLTNLQDHHHGPANTRDSPFHGAPGFAEMRDMASTALRDVDTVIVGNGPSALVLSYILHGHIPYYARPHHDPLLRAKLESRRNLLDLTPDLYAHFQSSLRYSTQALPINTLLDTLIRPNADTEIDPESCVDWRYEPDQAISHLALGNTPDAGGQWTDNPVSATSDIGTLSYAEMLSLPGYSFADHWKAANGEPLPHFLRPTRTQVAAYYKAYPHAVGIAKSILNNAQVSGVSRTTDGFYIASHGIRCKHLVLGSGLFSVNIPSPPLLSPLHSLRNATEPVLVVGSGFSAADVIISTPPHRKVIHMFNWSPEDRPSPLRGCHHQAYPEYAGIYRQMKLAALPSSKSKSAASPLRRRKNNPFFSNRDWADVYEGLANATVVDVTLIDDLAKVSIRLESGDLVERVVGGFEYVVGRRGSLQYLEEPLQSEVIGPATGQCKEEDGPLQGLISGRTLREKAEEDLEIAPSVFIIGSLTGDSLVRHAFGACAYAGGRILDAKNEFARENGCAASAAKTKIPTPPRSPVHKEVNGHSRNGSSPRIRSNGVSHQDLHLDRRKLPRAMVLQGAENQ</sequence>
<dbReference type="Gene3D" id="3.50.50.60">
    <property type="entry name" value="FAD/NAD(P)-binding domain"/>
    <property type="match status" value="1"/>
</dbReference>
<accession>A0A1J9R1T3</accession>
<dbReference type="PANTHER" id="PTHR15192">
    <property type="entry name" value="PROTEIN CBG05349"/>
    <property type="match status" value="1"/>
</dbReference>
<dbReference type="EMBL" id="MNUE01000022">
    <property type="protein sequence ID" value="OJD34576.1"/>
    <property type="molecule type" value="Genomic_DNA"/>
</dbReference>
<dbReference type="STRING" id="236234.A0A1J9R1T3"/>
<dbReference type="Proteomes" id="UP000183809">
    <property type="component" value="Unassembled WGS sequence"/>
</dbReference>
<evidence type="ECO:0000313" key="3">
    <source>
        <dbReference type="Proteomes" id="UP000183809"/>
    </source>
</evidence>
<dbReference type="OrthoDB" id="412005at2759"/>
<dbReference type="InterPro" id="IPR029731">
    <property type="entry name" value="OSGIN1/2"/>
</dbReference>
<dbReference type="RefSeq" id="XP_020130836.1">
    <property type="nucleotide sequence ID" value="XM_020272792.1"/>
</dbReference>
<comment type="caution">
    <text evidence="2">The sequence shown here is derived from an EMBL/GenBank/DDBJ whole genome shotgun (WGS) entry which is preliminary data.</text>
</comment>
<dbReference type="PANTHER" id="PTHR15192:SF8">
    <property type="entry name" value="FAD_NAD(P)-BINDING DOMAIN-CONTAINING PROTEIN"/>
    <property type="match status" value="1"/>
</dbReference>
<gene>
    <name evidence="2" type="ORF">BKCO1_22000128</name>
</gene>
<evidence type="ECO:0000313" key="2">
    <source>
        <dbReference type="EMBL" id="OJD34576.1"/>
    </source>
</evidence>
<dbReference type="GeneID" id="31013052"/>
<feature type="compositionally biased region" description="Polar residues" evidence="1">
    <location>
        <begin position="555"/>
        <end position="570"/>
    </location>
</feature>
<proteinExistence type="predicted"/>
<evidence type="ECO:0000256" key="1">
    <source>
        <dbReference type="SAM" id="MobiDB-lite"/>
    </source>
</evidence>
<dbReference type="AlphaFoldDB" id="A0A1J9R1T3"/>
<keyword evidence="3" id="KW-1185">Reference proteome</keyword>
<feature type="region of interest" description="Disordered" evidence="1">
    <location>
        <begin position="536"/>
        <end position="593"/>
    </location>
</feature>
<name>A0A1J9R1T3_9PEZI</name>
<protein>
    <submittedName>
        <fullName evidence="2">Uncharacterized protein</fullName>
    </submittedName>
</protein>
<feature type="region of interest" description="Disordered" evidence="1">
    <location>
        <begin position="31"/>
        <end position="51"/>
    </location>
</feature>
<dbReference type="InterPro" id="IPR036188">
    <property type="entry name" value="FAD/NAD-bd_sf"/>
</dbReference>
<reference evidence="2 3" key="1">
    <citation type="submission" date="2016-10" db="EMBL/GenBank/DDBJ databases">
        <title>Proteomics and genomics reveal pathogen-plant mechanisms compatible with a hemibiotrophic lifestyle of Diplodia corticola.</title>
        <authorList>
            <person name="Fernandes I."/>
            <person name="De Jonge R."/>
            <person name="Van De Peer Y."/>
            <person name="Devreese B."/>
            <person name="Alves A."/>
            <person name="Esteves A.C."/>
        </authorList>
    </citation>
    <scope>NUCLEOTIDE SEQUENCE [LARGE SCALE GENOMIC DNA]</scope>
    <source>
        <strain evidence="2 3">CBS 112549</strain>
    </source>
</reference>